<dbReference type="PRINTS" id="PR00111">
    <property type="entry name" value="ABHYDROLASE"/>
</dbReference>
<evidence type="ECO:0000256" key="1">
    <source>
        <dbReference type="ARBA" id="ARBA00022801"/>
    </source>
</evidence>
<dbReference type="InterPro" id="IPR029058">
    <property type="entry name" value="AB_hydrolase_fold"/>
</dbReference>
<dbReference type="PANTHER" id="PTHR43798:SF31">
    <property type="entry name" value="AB HYDROLASE SUPERFAMILY PROTEIN YCLE"/>
    <property type="match status" value="1"/>
</dbReference>
<name>A0ABN1VMR7_9PSEU</name>
<dbReference type="SUPFAM" id="SSF53474">
    <property type="entry name" value="alpha/beta-Hydrolases"/>
    <property type="match status" value="1"/>
</dbReference>
<accession>A0ABN1VMR7</accession>
<dbReference type="Proteomes" id="UP001500467">
    <property type="component" value="Unassembled WGS sequence"/>
</dbReference>
<dbReference type="EMBL" id="BAAALM010000016">
    <property type="protein sequence ID" value="GAA1217187.1"/>
    <property type="molecule type" value="Genomic_DNA"/>
</dbReference>
<evidence type="ECO:0000259" key="2">
    <source>
        <dbReference type="Pfam" id="PF00561"/>
    </source>
</evidence>
<dbReference type="InterPro" id="IPR000073">
    <property type="entry name" value="AB_hydrolase_1"/>
</dbReference>
<keyword evidence="4" id="KW-1185">Reference proteome</keyword>
<feature type="domain" description="AB hydrolase-1" evidence="2">
    <location>
        <begin position="16"/>
        <end position="241"/>
    </location>
</feature>
<proteinExistence type="predicted"/>
<dbReference type="Gene3D" id="3.40.50.1820">
    <property type="entry name" value="alpha/beta hydrolase"/>
    <property type="match status" value="1"/>
</dbReference>
<keyword evidence="1 3" id="KW-0378">Hydrolase</keyword>
<dbReference type="Pfam" id="PF00561">
    <property type="entry name" value="Abhydrolase_1"/>
    <property type="match status" value="1"/>
</dbReference>
<sequence>MNGNFTATVRGHGPGLLLAHGAGGSVDANFGPVIDDLARTHTVIGADYPGSGATPRSSEPLDLDDVADELVRIALDAGLQRWSVVGYSLGTAVAVRLATRHPDHVDNVILTAGFAKPDNRLRLALEIWAELLRGDRRLLAKFLTLLAPGDRALNALTPSEVDAAVDNLAANIPPGSPEHVALGVAVDTRAELRDVRAPTLVVSTTSDALTGPSLSRELAEGIPHAELVEIDAGHLIGDEAPGAWLAAVQLFLSGKETTA</sequence>
<reference evidence="3 4" key="1">
    <citation type="journal article" date="2019" name="Int. J. Syst. Evol. Microbiol.">
        <title>The Global Catalogue of Microorganisms (GCM) 10K type strain sequencing project: providing services to taxonomists for standard genome sequencing and annotation.</title>
        <authorList>
            <consortium name="The Broad Institute Genomics Platform"/>
            <consortium name="The Broad Institute Genome Sequencing Center for Infectious Disease"/>
            <person name="Wu L."/>
            <person name="Ma J."/>
        </authorList>
    </citation>
    <scope>NUCLEOTIDE SEQUENCE [LARGE SCALE GENOMIC DNA]</scope>
    <source>
        <strain evidence="3 4">JCM 13022</strain>
    </source>
</reference>
<protein>
    <submittedName>
        <fullName evidence="3">Alpha/beta hydrolase</fullName>
    </submittedName>
</protein>
<evidence type="ECO:0000313" key="4">
    <source>
        <dbReference type="Proteomes" id="UP001500467"/>
    </source>
</evidence>
<dbReference type="PANTHER" id="PTHR43798">
    <property type="entry name" value="MONOACYLGLYCEROL LIPASE"/>
    <property type="match status" value="1"/>
</dbReference>
<dbReference type="InterPro" id="IPR050266">
    <property type="entry name" value="AB_hydrolase_sf"/>
</dbReference>
<gene>
    <name evidence="3" type="ORF">GCM10009675_44450</name>
</gene>
<dbReference type="GO" id="GO:0016787">
    <property type="term" value="F:hydrolase activity"/>
    <property type="evidence" value="ECO:0007669"/>
    <property type="project" value="UniProtKB-KW"/>
</dbReference>
<comment type="caution">
    <text evidence="3">The sequence shown here is derived from an EMBL/GenBank/DDBJ whole genome shotgun (WGS) entry which is preliminary data.</text>
</comment>
<organism evidence="3 4">
    <name type="scientific">Prauserella alba</name>
    <dbReference type="NCBI Taxonomy" id="176898"/>
    <lineage>
        <taxon>Bacteria</taxon>
        <taxon>Bacillati</taxon>
        <taxon>Actinomycetota</taxon>
        <taxon>Actinomycetes</taxon>
        <taxon>Pseudonocardiales</taxon>
        <taxon>Pseudonocardiaceae</taxon>
        <taxon>Prauserella</taxon>
    </lineage>
</organism>
<dbReference type="RefSeq" id="WP_253855457.1">
    <property type="nucleotide sequence ID" value="NZ_BAAALM010000016.1"/>
</dbReference>
<evidence type="ECO:0000313" key="3">
    <source>
        <dbReference type="EMBL" id="GAA1217187.1"/>
    </source>
</evidence>